<dbReference type="PANTHER" id="PTHR36766:SF3">
    <property type="entry name" value="RPW8 DOMAIN-CONTAINING PROTEIN"/>
    <property type="match status" value="1"/>
</dbReference>
<sequence>MNKAVEIAVSSAAGALTSEFLVDVIKEAKKLYEFDGVFKKLVSTMEEVLPIIREIESLQDKDELKTLKDTIDEADKLVKECSAVDQWTVLLKRPYHSREIDRINGQMLNFCQLQVPLILVRNQIQDRVTLEANQKCIQTIIEMLSVMSVSTVSPSVFRKFCSVPKPRKVPVGLDWPLVRLKKKLLTDSTVDSLLVSAPGGCGKTTLVTHLCHDEEIKGHFKHHIFFIVVSSSPNFKVIVQNLLQHNGYQPLTFENNSQAAAGLTELLEKLIKDGPVLLVLDDVWQGADALLDEFRIKLPGYKILVTSRFELPSFDFTHSLETLKYEDAKSLLIQCALPPHHPSPDDYEGLFQKILGLCNGFPIVIEVLGGSLKKQLSSSWEGQVEIWSEEKTIFSNPDPTVLECLKPSFSALEPNLKECFMDMGSFLEDQKISASVLLDIWVELYGKDNSSCKVYMKYLNDLASRNLLKLITLGGNELEDGFYNELLVTQHDVLRELAIHQSESEAILERKRLNLVIRGDNYPEWEPSINARFLSISTDDLFSSSWVEMDFPNVEALVLNFSSSSYALPSFIATMKKLKVLIIINHGPVSAKLSKLSCLSSLPDLKRIRLEKVSVKLLDILQLQLRSLKKLSLFMCSFGEVFYNVEEIDVSKVLPSLQEIDIAYCYDLDALPYWVCKVASLKTLSITNCNKIYVLPEALGNLSKLEVLRG</sequence>
<dbReference type="PRINTS" id="PR00364">
    <property type="entry name" value="DISEASERSIST"/>
</dbReference>
<proteinExistence type="inferred from homology"/>
<dbReference type="Gene3D" id="1.10.8.430">
    <property type="entry name" value="Helical domain of apoptotic protease-activating factors"/>
    <property type="match status" value="1"/>
</dbReference>
<dbReference type="Gene3D" id="3.40.50.300">
    <property type="entry name" value="P-loop containing nucleotide triphosphate hydrolases"/>
    <property type="match status" value="1"/>
</dbReference>
<dbReference type="Gene3D" id="3.80.10.10">
    <property type="entry name" value="Ribonuclease Inhibitor"/>
    <property type="match status" value="1"/>
</dbReference>
<evidence type="ECO:0000313" key="5">
    <source>
        <dbReference type="EMBL" id="KAG2316968.1"/>
    </source>
</evidence>
<evidence type="ECO:0000313" key="6">
    <source>
        <dbReference type="Proteomes" id="UP000886595"/>
    </source>
</evidence>
<dbReference type="GO" id="GO:0043531">
    <property type="term" value="F:ADP binding"/>
    <property type="evidence" value="ECO:0007669"/>
    <property type="project" value="InterPro"/>
</dbReference>
<reference evidence="5 6" key="1">
    <citation type="submission" date="2020-02" db="EMBL/GenBank/DDBJ databases">
        <authorList>
            <person name="Ma Q."/>
            <person name="Huang Y."/>
            <person name="Song X."/>
            <person name="Pei D."/>
        </authorList>
    </citation>
    <scope>NUCLEOTIDE SEQUENCE [LARGE SCALE GENOMIC DNA]</scope>
    <source>
        <strain evidence="5">Sxm20200214</strain>
        <tissue evidence="5">Leaf</tissue>
    </source>
</reference>
<dbReference type="GO" id="GO:0006952">
    <property type="term" value="P:defense response"/>
    <property type="evidence" value="ECO:0007669"/>
    <property type="project" value="UniProtKB-KW"/>
</dbReference>
<dbReference type="InterPro" id="IPR027417">
    <property type="entry name" value="P-loop_NTPase"/>
</dbReference>
<dbReference type="InterPro" id="IPR002182">
    <property type="entry name" value="NB-ARC"/>
</dbReference>
<dbReference type="PANTHER" id="PTHR36766">
    <property type="entry name" value="PLANT BROAD-SPECTRUM MILDEW RESISTANCE PROTEIN RPW8"/>
    <property type="match status" value="1"/>
</dbReference>
<dbReference type="SUPFAM" id="SSF52058">
    <property type="entry name" value="L domain-like"/>
    <property type="match status" value="1"/>
</dbReference>
<keyword evidence="3" id="KW-0611">Plant defense</keyword>
<name>A0A8X7VS13_BRACI</name>
<dbReference type="InterPro" id="IPR036388">
    <property type="entry name" value="WH-like_DNA-bd_sf"/>
</dbReference>
<gene>
    <name evidence="5" type="ORF">Bca52824_020090</name>
</gene>
<accession>A0A8X7VS13</accession>
<dbReference type="Proteomes" id="UP000886595">
    <property type="component" value="Unassembled WGS sequence"/>
</dbReference>
<dbReference type="InterPro" id="IPR008808">
    <property type="entry name" value="Powdery_mildew-R_dom"/>
</dbReference>
<dbReference type="EMBL" id="JAAMPC010000004">
    <property type="protein sequence ID" value="KAG2316968.1"/>
    <property type="molecule type" value="Genomic_DNA"/>
</dbReference>
<dbReference type="InterPro" id="IPR032675">
    <property type="entry name" value="LRR_dom_sf"/>
</dbReference>
<evidence type="ECO:0000256" key="1">
    <source>
        <dbReference type="ARBA" id="ARBA00008894"/>
    </source>
</evidence>
<dbReference type="FunFam" id="3.40.50.300:FF:003793">
    <property type="entry name" value="Probable disease resistance protein At5g66900"/>
    <property type="match status" value="1"/>
</dbReference>
<feature type="domain" description="RPW8" evidence="4">
    <location>
        <begin position="2"/>
        <end position="149"/>
    </location>
</feature>
<organism evidence="5 6">
    <name type="scientific">Brassica carinata</name>
    <name type="common">Ethiopian mustard</name>
    <name type="synonym">Abyssinian cabbage</name>
    <dbReference type="NCBI Taxonomy" id="52824"/>
    <lineage>
        <taxon>Eukaryota</taxon>
        <taxon>Viridiplantae</taxon>
        <taxon>Streptophyta</taxon>
        <taxon>Embryophyta</taxon>
        <taxon>Tracheophyta</taxon>
        <taxon>Spermatophyta</taxon>
        <taxon>Magnoliopsida</taxon>
        <taxon>eudicotyledons</taxon>
        <taxon>Gunneridae</taxon>
        <taxon>Pentapetalae</taxon>
        <taxon>rosids</taxon>
        <taxon>malvids</taxon>
        <taxon>Brassicales</taxon>
        <taxon>Brassicaceae</taxon>
        <taxon>Brassiceae</taxon>
        <taxon>Brassica</taxon>
    </lineage>
</organism>
<dbReference type="Pfam" id="PF05659">
    <property type="entry name" value="RPW8"/>
    <property type="match status" value="1"/>
</dbReference>
<dbReference type="SUPFAM" id="SSF52540">
    <property type="entry name" value="P-loop containing nucleoside triphosphate hydrolases"/>
    <property type="match status" value="1"/>
</dbReference>
<evidence type="ECO:0000256" key="2">
    <source>
        <dbReference type="ARBA" id="ARBA00022737"/>
    </source>
</evidence>
<evidence type="ECO:0000256" key="3">
    <source>
        <dbReference type="ARBA" id="ARBA00022821"/>
    </source>
</evidence>
<keyword evidence="6" id="KW-1185">Reference proteome</keyword>
<dbReference type="AlphaFoldDB" id="A0A8X7VS13"/>
<comment type="caution">
    <text evidence="5">The sequence shown here is derived from an EMBL/GenBank/DDBJ whole genome shotgun (WGS) entry which is preliminary data.</text>
</comment>
<keyword evidence="2" id="KW-0677">Repeat</keyword>
<evidence type="ECO:0000259" key="4">
    <source>
        <dbReference type="PROSITE" id="PS51153"/>
    </source>
</evidence>
<dbReference type="Gene3D" id="1.10.10.10">
    <property type="entry name" value="Winged helix-like DNA-binding domain superfamily/Winged helix DNA-binding domain"/>
    <property type="match status" value="1"/>
</dbReference>
<dbReference type="OrthoDB" id="2016095at2759"/>
<dbReference type="InterPro" id="IPR042197">
    <property type="entry name" value="Apaf_helical"/>
</dbReference>
<comment type="similarity">
    <text evidence="1">Belongs to the disease resistance NB-LRR family.</text>
</comment>
<dbReference type="Pfam" id="PF00931">
    <property type="entry name" value="NB-ARC"/>
    <property type="match status" value="1"/>
</dbReference>
<dbReference type="PROSITE" id="PS51153">
    <property type="entry name" value="RPW8"/>
    <property type="match status" value="1"/>
</dbReference>
<protein>
    <recommendedName>
        <fullName evidence="4">RPW8 domain-containing protein</fullName>
    </recommendedName>
</protein>